<proteinExistence type="predicted"/>
<evidence type="ECO:0000256" key="2">
    <source>
        <dbReference type="SAM" id="Phobius"/>
    </source>
</evidence>
<dbReference type="EMBL" id="NSKB01000002">
    <property type="protein sequence ID" value="PAU77961.1"/>
    <property type="molecule type" value="Genomic_DNA"/>
</dbReference>
<accession>A0A2A2EX24</accession>
<protein>
    <submittedName>
        <fullName evidence="3">Uncharacterized protein</fullName>
    </submittedName>
</protein>
<dbReference type="RefSeq" id="WP_095619641.1">
    <property type="nucleotide sequence ID" value="NZ_NSKB01000002.1"/>
</dbReference>
<keyword evidence="2" id="KW-0812">Transmembrane</keyword>
<evidence type="ECO:0000256" key="1">
    <source>
        <dbReference type="SAM" id="MobiDB-lite"/>
    </source>
</evidence>
<dbReference type="Proteomes" id="UP000217771">
    <property type="component" value="Unassembled WGS sequence"/>
</dbReference>
<feature type="transmembrane region" description="Helical" evidence="2">
    <location>
        <begin position="9"/>
        <end position="29"/>
    </location>
</feature>
<evidence type="ECO:0000313" key="3">
    <source>
        <dbReference type="EMBL" id="PAU77961.1"/>
    </source>
</evidence>
<comment type="caution">
    <text evidence="3">The sequence shown here is derived from an EMBL/GenBank/DDBJ whole genome shotgun (WGS) entry which is preliminary data.</text>
</comment>
<evidence type="ECO:0000313" key="4">
    <source>
        <dbReference type="Proteomes" id="UP000217771"/>
    </source>
</evidence>
<dbReference type="AlphaFoldDB" id="A0A2A2EX24"/>
<sequence>MLISDSIPLLWLIYALMSLVVLGTGYMAVRFLPRLPRLVLVGVVAGALWMPTRFRLPLLEEGEFYSGFAPAVVVAGITFLQRDGGSMATAMILLVLGVGLGALAGVALWLLGRGGVKPEAQDAPAERPSSSERREPVIG</sequence>
<dbReference type="OrthoDB" id="6182707at2"/>
<organism evidence="3 4">
    <name type="scientific">Halomonas salipaludis</name>
    <dbReference type="NCBI Taxonomy" id="2032625"/>
    <lineage>
        <taxon>Bacteria</taxon>
        <taxon>Pseudomonadati</taxon>
        <taxon>Pseudomonadota</taxon>
        <taxon>Gammaproteobacteria</taxon>
        <taxon>Oceanospirillales</taxon>
        <taxon>Halomonadaceae</taxon>
        <taxon>Halomonas</taxon>
    </lineage>
</organism>
<keyword evidence="2" id="KW-1133">Transmembrane helix</keyword>
<keyword evidence="4" id="KW-1185">Reference proteome</keyword>
<keyword evidence="2" id="KW-0472">Membrane</keyword>
<name>A0A2A2EX24_9GAMM</name>
<gene>
    <name evidence="3" type="ORF">CK498_04270</name>
</gene>
<feature type="transmembrane region" description="Helical" evidence="2">
    <location>
        <begin position="87"/>
        <end position="111"/>
    </location>
</feature>
<reference evidence="3 4" key="1">
    <citation type="submission" date="2017-08" db="EMBL/GenBank/DDBJ databases">
        <title>Halomonas alkalisoli sp. nov., isolated from saline alkaline soil.</title>
        <authorList>
            <person name="Wang D."/>
            <person name="Zhang G."/>
        </authorList>
    </citation>
    <scope>NUCLEOTIDE SEQUENCE [LARGE SCALE GENOMIC DNA]</scope>
    <source>
        <strain evidence="3 4">WRN001</strain>
    </source>
</reference>
<feature type="compositionally biased region" description="Basic and acidic residues" evidence="1">
    <location>
        <begin position="129"/>
        <end position="139"/>
    </location>
</feature>
<feature type="region of interest" description="Disordered" evidence="1">
    <location>
        <begin position="118"/>
        <end position="139"/>
    </location>
</feature>